<dbReference type="InterPro" id="IPR007541">
    <property type="entry name" value="Uncharacterised_BSP"/>
</dbReference>
<sequence length="232" mass="26467">MKAPLFLALCFATVSSFAQGDWNRIGTEGIVSKDSIKKKGYTILFINKDSGFSTVTRQRMIDTYFKVYPKEAKRFNKKTMKMVTFIIDPGYKGVAAAGGGIIRVNPKWMTDHPEDLDVVTHESMHIVQSYPGGAGPGWLTEGIADYVRYVFGVNNEAGKWSLPKFDTTHHYTKAYRITARFLVWTEKNYNKKLVNKLDNAMRTKTYKPEIWKELTGKTLDELWGEYAKNPVI</sequence>
<feature type="signal peptide" evidence="1">
    <location>
        <begin position="1"/>
        <end position="18"/>
    </location>
</feature>
<dbReference type="Pfam" id="PF04450">
    <property type="entry name" value="BSP"/>
    <property type="match status" value="1"/>
</dbReference>
<evidence type="ECO:0000313" key="3">
    <source>
        <dbReference type="Proteomes" id="UP000263900"/>
    </source>
</evidence>
<dbReference type="PANTHER" id="PTHR33321:SF12">
    <property type="entry name" value="PLANT BASIC SECRETORY PROTEIN (BSP) FAMILY PROTEIN"/>
    <property type="match status" value="1"/>
</dbReference>
<proteinExistence type="predicted"/>
<protein>
    <submittedName>
        <fullName evidence="2">Secretory protein</fullName>
    </submittedName>
</protein>
<reference evidence="2 3" key="1">
    <citation type="submission" date="2018-09" db="EMBL/GenBank/DDBJ databases">
        <title>Genome sequencing of strain 6GH32-13.</title>
        <authorList>
            <person name="Weon H.-Y."/>
            <person name="Heo J."/>
            <person name="Kwon S.-W."/>
        </authorList>
    </citation>
    <scope>NUCLEOTIDE SEQUENCE [LARGE SCALE GENOMIC DNA]</scope>
    <source>
        <strain evidence="2 3">5GH32-13</strain>
    </source>
</reference>
<dbReference type="EMBL" id="CP032157">
    <property type="protein sequence ID" value="AXY75416.1"/>
    <property type="molecule type" value="Genomic_DNA"/>
</dbReference>
<gene>
    <name evidence="2" type="ORF">D3H65_16115</name>
</gene>
<dbReference type="KEGG" id="pseg:D3H65_16115"/>
<dbReference type="PANTHER" id="PTHR33321">
    <property type="match status" value="1"/>
</dbReference>
<evidence type="ECO:0000313" key="2">
    <source>
        <dbReference type="EMBL" id="AXY75416.1"/>
    </source>
</evidence>
<dbReference type="Proteomes" id="UP000263900">
    <property type="component" value="Chromosome"/>
</dbReference>
<accession>A0A3B7MR17</accession>
<evidence type="ECO:0000256" key="1">
    <source>
        <dbReference type="SAM" id="SignalP"/>
    </source>
</evidence>
<feature type="chain" id="PRO_5017821166" evidence="1">
    <location>
        <begin position="19"/>
        <end position="232"/>
    </location>
</feature>
<keyword evidence="3" id="KW-1185">Reference proteome</keyword>
<dbReference type="AlphaFoldDB" id="A0A3B7MR17"/>
<keyword evidence="1" id="KW-0732">Signal</keyword>
<dbReference type="RefSeq" id="WP_119051297.1">
    <property type="nucleotide sequence ID" value="NZ_CP032157.1"/>
</dbReference>
<name>A0A3B7MR17_9BACT</name>
<dbReference type="OrthoDB" id="211588at2"/>
<organism evidence="2 3">
    <name type="scientific">Paraflavitalea soli</name>
    <dbReference type="NCBI Taxonomy" id="2315862"/>
    <lineage>
        <taxon>Bacteria</taxon>
        <taxon>Pseudomonadati</taxon>
        <taxon>Bacteroidota</taxon>
        <taxon>Chitinophagia</taxon>
        <taxon>Chitinophagales</taxon>
        <taxon>Chitinophagaceae</taxon>
        <taxon>Paraflavitalea</taxon>
    </lineage>
</organism>